<feature type="region of interest" description="Disordered" evidence="1">
    <location>
        <begin position="59"/>
        <end position="86"/>
    </location>
</feature>
<keyword evidence="3" id="KW-1185">Reference proteome</keyword>
<accession>A0AAN8TIB7</accession>
<dbReference type="Proteomes" id="UP001371456">
    <property type="component" value="Unassembled WGS sequence"/>
</dbReference>
<evidence type="ECO:0000313" key="3">
    <source>
        <dbReference type="Proteomes" id="UP001371456"/>
    </source>
</evidence>
<organism evidence="2 3">
    <name type="scientific">Solanum bulbocastanum</name>
    <name type="common">Wild potato</name>
    <dbReference type="NCBI Taxonomy" id="147425"/>
    <lineage>
        <taxon>Eukaryota</taxon>
        <taxon>Viridiplantae</taxon>
        <taxon>Streptophyta</taxon>
        <taxon>Embryophyta</taxon>
        <taxon>Tracheophyta</taxon>
        <taxon>Spermatophyta</taxon>
        <taxon>Magnoliopsida</taxon>
        <taxon>eudicotyledons</taxon>
        <taxon>Gunneridae</taxon>
        <taxon>Pentapetalae</taxon>
        <taxon>asterids</taxon>
        <taxon>lamiids</taxon>
        <taxon>Solanales</taxon>
        <taxon>Solanaceae</taxon>
        <taxon>Solanoideae</taxon>
        <taxon>Solaneae</taxon>
        <taxon>Solanum</taxon>
    </lineage>
</organism>
<dbReference type="EMBL" id="JBANQN010000006">
    <property type="protein sequence ID" value="KAK6788354.1"/>
    <property type="molecule type" value="Genomic_DNA"/>
</dbReference>
<dbReference type="PANTHER" id="PTHR33592:SF3">
    <property type="entry name" value="TRANSMEMBRANE PROTEIN"/>
    <property type="match status" value="1"/>
</dbReference>
<evidence type="ECO:0000313" key="2">
    <source>
        <dbReference type="EMBL" id="KAK6788354.1"/>
    </source>
</evidence>
<name>A0AAN8TIB7_SOLBU</name>
<gene>
    <name evidence="2" type="ORF">RDI58_016879</name>
</gene>
<protein>
    <submittedName>
        <fullName evidence="2">Uncharacterized protein</fullName>
    </submittedName>
</protein>
<comment type="caution">
    <text evidence="2">The sequence shown here is derived from an EMBL/GenBank/DDBJ whole genome shotgun (WGS) entry which is preliminary data.</text>
</comment>
<dbReference type="PANTHER" id="PTHR33592">
    <property type="entry name" value="TRANSMEMBRANE PROTEIN"/>
    <property type="match status" value="1"/>
</dbReference>
<sequence>MIIFVPHGEGTRILLEKRGHNKYIWLSSLYNPVPTPTPNPGTGSSGTASKTMVMEKNFVGRSRVNKKTPVPTPTPNPGTGARTTSSIMSQITERNFAGHKETETLPSSSNITQHKVTDIAVGLAYWLLIEDKQQCCKF</sequence>
<dbReference type="AlphaFoldDB" id="A0AAN8TIB7"/>
<evidence type="ECO:0000256" key="1">
    <source>
        <dbReference type="SAM" id="MobiDB-lite"/>
    </source>
</evidence>
<reference evidence="2 3" key="1">
    <citation type="submission" date="2024-02" db="EMBL/GenBank/DDBJ databases">
        <title>de novo genome assembly of Solanum bulbocastanum strain 11H21.</title>
        <authorList>
            <person name="Hosaka A.J."/>
        </authorList>
    </citation>
    <scope>NUCLEOTIDE SEQUENCE [LARGE SCALE GENOMIC DNA]</scope>
    <source>
        <tissue evidence="2">Young leaves</tissue>
    </source>
</reference>
<proteinExistence type="predicted"/>